<proteinExistence type="predicted"/>
<evidence type="ECO:0000256" key="3">
    <source>
        <dbReference type="ARBA" id="ARBA00048267"/>
    </source>
</evidence>
<reference evidence="6 7" key="1">
    <citation type="submission" date="2019-08" db="EMBL/GenBank/DDBJ databases">
        <title>Amphibian skin-associated Pigmentiphaga: genome sequence and occurrence across geography and hosts.</title>
        <authorList>
            <person name="Bletz M.C."/>
            <person name="Bunk B."/>
            <person name="Sproeer C."/>
            <person name="Biwer P."/>
            <person name="Reiter S."/>
            <person name="Rabemananjara F.C.E."/>
            <person name="Schulz S."/>
            <person name="Overmann J."/>
            <person name="Vences M."/>
        </authorList>
    </citation>
    <scope>NUCLEOTIDE SEQUENCE [LARGE SCALE GENOMIC DNA]</scope>
    <source>
        <strain evidence="6 7">Mada1488</strain>
    </source>
</reference>
<feature type="domain" description="CheB-type methylesterase" evidence="5">
    <location>
        <begin position="29"/>
        <end position="216"/>
    </location>
</feature>
<dbReference type="Pfam" id="PF01339">
    <property type="entry name" value="CheB_methylest"/>
    <property type="match status" value="1"/>
</dbReference>
<evidence type="ECO:0000256" key="1">
    <source>
        <dbReference type="ARBA" id="ARBA00022801"/>
    </source>
</evidence>
<evidence type="ECO:0000313" key="6">
    <source>
        <dbReference type="EMBL" id="QEI08299.1"/>
    </source>
</evidence>
<dbReference type="InterPro" id="IPR035909">
    <property type="entry name" value="CheB_C"/>
</dbReference>
<keyword evidence="4" id="KW-0145">Chemotaxis</keyword>
<dbReference type="CDD" id="cd16433">
    <property type="entry name" value="CheB"/>
    <property type="match status" value="1"/>
</dbReference>
<dbReference type="AlphaFoldDB" id="A0A5C0B0N6"/>
<dbReference type="Proteomes" id="UP000325161">
    <property type="component" value="Chromosome"/>
</dbReference>
<keyword evidence="1 4" id="KW-0378">Hydrolase</keyword>
<name>A0A5C0B0N6_9BURK</name>
<organism evidence="6 7">
    <name type="scientific">Pigmentiphaga aceris</name>
    <dbReference type="NCBI Taxonomy" id="1940612"/>
    <lineage>
        <taxon>Bacteria</taxon>
        <taxon>Pseudomonadati</taxon>
        <taxon>Pseudomonadota</taxon>
        <taxon>Betaproteobacteria</taxon>
        <taxon>Burkholderiales</taxon>
        <taxon>Alcaligenaceae</taxon>
        <taxon>Pigmentiphaga</taxon>
    </lineage>
</organism>
<sequence>MNASTKGADVGANTDQPVSASLSAQLACPYDAIVIGASTGGIDALGMLLPALPAALPASVMVVVHIPPQRDSLLPSLFQGKCALPVTEAESREPIRLGHVYFAPPDYHLMVESDRTWALSHDALVHYSRPSIDVLFETAAWSYGPRLLGILLTGANEDGARGMQAIAQAGGTTWAQSPDTALASVMPQSAIALGSVEHVLSLSQMASRLRNLCDTTAMLTTHRDKGP</sequence>
<evidence type="ECO:0000313" key="7">
    <source>
        <dbReference type="Proteomes" id="UP000325161"/>
    </source>
</evidence>
<dbReference type="GO" id="GO:0000156">
    <property type="term" value="F:phosphorelay response regulator activity"/>
    <property type="evidence" value="ECO:0007669"/>
    <property type="project" value="InterPro"/>
</dbReference>
<dbReference type="RefSeq" id="WP_148817742.1">
    <property type="nucleotide sequence ID" value="NZ_CP043046.1"/>
</dbReference>
<dbReference type="Gene3D" id="3.40.50.180">
    <property type="entry name" value="Methylesterase CheB, C-terminal domain"/>
    <property type="match status" value="1"/>
</dbReference>
<evidence type="ECO:0000256" key="4">
    <source>
        <dbReference type="PROSITE-ProRule" id="PRU00050"/>
    </source>
</evidence>
<dbReference type="PROSITE" id="PS50122">
    <property type="entry name" value="CHEB"/>
    <property type="match status" value="1"/>
</dbReference>
<dbReference type="GO" id="GO:0005737">
    <property type="term" value="C:cytoplasm"/>
    <property type="evidence" value="ECO:0007669"/>
    <property type="project" value="InterPro"/>
</dbReference>
<dbReference type="GO" id="GO:0008984">
    <property type="term" value="F:protein-glutamate methylesterase activity"/>
    <property type="evidence" value="ECO:0007669"/>
    <property type="project" value="UniProtKB-EC"/>
</dbReference>
<comment type="catalytic activity">
    <reaction evidence="3">
        <text>[protein]-L-glutamate 5-O-methyl ester + H2O = L-glutamyl-[protein] + methanol + H(+)</text>
        <dbReference type="Rhea" id="RHEA:23236"/>
        <dbReference type="Rhea" id="RHEA-COMP:10208"/>
        <dbReference type="Rhea" id="RHEA-COMP:10311"/>
        <dbReference type="ChEBI" id="CHEBI:15377"/>
        <dbReference type="ChEBI" id="CHEBI:15378"/>
        <dbReference type="ChEBI" id="CHEBI:17790"/>
        <dbReference type="ChEBI" id="CHEBI:29973"/>
        <dbReference type="ChEBI" id="CHEBI:82795"/>
        <dbReference type="EC" id="3.1.1.61"/>
    </reaction>
</comment>
<dbReference type="PANTHER" id="PTHR42872:SF6">
    <property type="entry name" value="PROTEIN-GLUTAMATE METHYLESTERASE_PROTEIN-GLUTAMINE GLUTAMINASE"/>
    <property type="match status" value="1"/>
</dbReference>
<protein>
    <recommendedName>
        <fullName evidence="2">protein-glutamate methylesterase</fullName>
        <ecNumber evidence="2">3.1.1.61</ecNumber>
    </recommendedName>
</protein>
<dbReference type="PANTHER" id="PTHR42872">
    <property type="entry name" value="PROTEIN-GLUTAMATE METHYLESTERASE/PROTEIN-GLUTAMINE GLUTAMINASE"/>
    <property type="match status" value="1"/>
</dbReference>
<evidence type="ECO:0000259" key="5">
    <source>
        <dbReference type="PROSITE" id="PS50122"/>
    </source>
</evidence>
<gene>
    <name evidence="6" type="ORF">FXN63_22535</name>
</gene>
<dbReference type="SUPFAM" id="SSF52738">
    <property type="entry name" value="Methylesterase CheB, C-terminal domain"/>
    <property type="match status" value="1"/>
</dbReference>
<evidence type="ECO:0000256" key="2">
    <source>
        <dbReference type="ARBA" id="ARBA00039140"/>
    </source>
</evidence>
<dbReference type="OrthoDB" id="9791760at2"/>
<accession>A0A5C0B0N6</accession>
<keyword evidence="7" id="KW-1185">Reference proteome</keyword>
<feature type="active site" evidence="4">
    <location>
        <position position="158"/>
    </location>
</feature>
<feature type="active site" evidence="4">
    <location>
        <position position="65"/>
    </location>
</feature>
<dbReference type="InterPro" id="IPR000673">
    <property type="entry name" value="Sig_transdc_resp-reg_Me-estase"/>
</dbReference>
<feature type="active site" evidence="4">
    <location>
        <position position="38"/>
    </location>
</feature>
<dbReference type="GO" id="GO:0006935">
    <property type="term" value="P:chemotaxis"/>
    <property type="evidence" value="ECO:0007669"/>
    <property type="project" value="UniProtKB-UniRule"/>
</dbReference>
<dbReference type="KEGG" id="pacr:FXN63_22535"/>
<dbReference type="EMBL" id="CP043046">
    <property type="protein sequence ID" value="QEI08299.1"/>
    <property type="molecule type" value="Genomic_DNA"/>
</dbReference>
<dbReference type="EC" id="3.1.1.61" evidence="2"/>